<name>A0ACC2QQ28_9NEOP</name>
<evidence type="ECO:0000313" key="1">
    <source>
        <dbReference type="EMBL" id="KAJ8721762.1"/>
    </source>
</evidence>
<protein>
    <submittedName>
        <fullName evidence="1">Uncharacterized protein</fullName>
    </submittedName>
</protein>
<accession>A0ACC2QQ28</accession>
<evidence type="ECO:0000313" key="2">
    <source>
        <dbReference type="Proteomes" id="UP001231649"/>
    </source>
</evidence>
<organism evidence="1 2">
    <name type="scientific">Mythimna loreyi</name>
    <dbReference type="NCBI Taxonomy" id="667449"/>
    <lineage>
        <taxon>Eukaryota</taxon>
        <taxon>Metazoa</taxon>
        <taxon>Ecdysozoa</taxon>
        <taxon>Arthropoda</taxon>
        <taxon>Hexapoda</taxon>
        <taxon>Insecta</taxon>
        <taxon>Pterygota</taxon>
        <taxon>Neoptera</taxon>
        <taxon>Endopterygota</taxon>
        <taxon>Lepidoptera</taxon>
        <taxon>Glossata</taxon>
        <taxon>Ditrysia</taxon>
        <taxon>Noctuoidea</taxon>
        <taxon>Noctuidae</taxon>
        <taxon>Noctuinae</taxon>
        <taxon>Hadenini</taxon>
        <taxon>Mythimna</taxon>
    </lineage>
</organism>
<keyword evidence="2" id="KW-1185">Reference proteome</keyword>
<reference evidence="1" key="1">
    <citation type="submission" date="2023-03" db="EMBL/GenBank/DDBJ databases">
        <title>Chromosome-level genomes of two armyworms, Mythimna separata and Mythimna loreyi, provide insights into the biosynthesis and reception of sex pheromones.</title>
        <authorList>
            <person name="Zhao H."/>
        </authorList>
    </citation>
    <scope>NUCLEOTIDE SEQUENCE</scope>
    <source>
        <strain evidence="1">BeijingLab</strain>
    </source>
</reference>
<dbReference type="Proteomes" id="UP001231649">
    <property type="component" value="Chromosome 16"/>
</dbReference>
<proteinExistence type="predicted"/>
<sequence>MLRLLAILCGRLQLRLEPEYPQSELPLRLYLRYYDTPPRFCPCLTAFDSELAAEESGTCSVVEEVDTGFEVFLAPDHGPQDDTIYTVSPEVTTVCAGEVAQWRVARAARGAEPVPDVTLLLRLLPVDDRGACWQRGEPAPLALRLRSAPRAPRLQLSCRHVRVRLCALHLPYHDVLRVRKRFHVMNVGSGVLELGVETTVPWSVLADADGGAWGGAEECGCDSRLAARSSRVPVRLEPRSSTEMRVEVCVSAAQVWPTGGAGAAAGGAGAAVGGAHCHAPGYPARTVSSTPLYIYDDDNILMTVPLVLELEFPQLRAAPPQLDLRVVADGDTRKCYFSVSHSSRTETLDLETEWIGGKEFKIWPPSLRIGPGGSANVYLQYTAVWQAAPVEGCACVRVCATCACEPTAARWCRTYVPVRATPARDFKFHVARHDHTDDPHLLPPGLEPGPPSGLPSGLPPSLPPGLPPGPPPGLQPTHAARDD</sequence>
<comment type="caution">
    <text evidence="1">The sequence shown here is derived from an EMBL/GenBank/DDBJ whole genome shotgun (WGS) entry which is preliminary data.</text>
</comment>
<dbReference type="EMBL" id="CM056792">
    <property type="protein sequence ID" value="KAJ8721762.1"/>
    <property type="molecule type" value="Genomic_DNA"/>
</dbReference>
<gene>
    <name evidence="1" type="ORF">PYW08_004164</name>
</gene>